<dbReference type="GO" id="GO:0009055">
    <property type="term" value="F:electron transfer activity"/>
    <property type="evidence" value="ECO:0007669"/>
    <property type="project" value="TreeGrafter"/>
</dbReference>
<dbReference type="Proteomes" id="UP000231139">
    <property type="component" value="Unassembled WGS sequence"/>
</dbReference>
<dbReference type="InterPro" id="IPR036249">
    <property type="entry name" value="Thioredoxin-like_sf"/>
</dbReference>
<dbReference type="InterPro" id="IPR002109">
    <property type="entry name" value="Glutaredoxin"/>
</dbReference>
<dbReference type="PROSITE" id="PS50404">
    <property type="entry name" value="GST_NTER"/>
    <property type="match status" value="1"/>
</dbReference>
<dbReference type="EMBL" id="PCWK01000048">
    <property type="protein sequence ID" value="PIR02186.1"/>
    <property type="molecule type" value="Genomic_DNA"/>
</dbReference>
<evidence type="ECO:0000313" key="2">
    <source>
        <dbReference type="EMBL" id="PIR02186.1"/>
    </source>
</evidence>
<feature type="domain" description="GST N-terminal" evidence="1">
    <location>
        <begin position="4"/>
        <end position="81"/>
    </location>
</feature>
<dbReference type="PANTHER" id="PTHR34386">
    <property type="entry name" value="GLUTAREDOXIN"/>
    <property type="match status" value="1"/>
</dbReference>
<dbReference type="Pfam" id="PF00462">
    <property type="entry name" value="Glutaredoxin"/>
    <property type="match status" value="1"/>
</dbReference>
<dbReference type="CDD" id="cd02976">
    <property type="entry name" value="NrdH"/>
    <property type="match status" value="1"/>
</dbReference>
<dbReference type="PANTHER" id="PTHR34386:SF1">
    <property type="entry name" value="GLUTAREDOXIN-LIKE PROTEIN NRDH"/>
    <property type="match status" value="1"/>
</dbReference>
<sequence>MPEAKIRVFSTPICPYCYTLKEFLKEHHLNFEDVNVSKNEKAREEMIEKSGTMEVPVVEINEEIIVGFDKKKICELLNIKD</sequence>
<organism evidence="2 3">
    <name type="scientific">Candidatus Nealsonbacteria bacterium CG11_big_fil_rev_8_21_14_0_20_35_11</name>
    <dbReference type="NCBI Taxonomy" id="1974713"/>
    <lineage>
        <taxon>Bacteria</taxon>
        <taxon>Candidatus Nealsoniibacteriota</taxon>
    </lineage>
</organism>
<evidence type="ECO:0000313" key="3">
    <source>
        <dbReference type="Proteomes" id="UP000231139"/>
    </source>
</evidence>
<dbReference type="SUPFAM" id="SSF52833">
    <property type="entry name" value="Thioredoxin-like"/>
    <property type="match status" value="1"/>
</dbReference>
<dbReference type="GO" id="GO:0045454">
    <property type="term" value="P:cell redox homeostasis"/>
    <property type="evidence" value="ECO:0007669"/>
    <property type="project" value="TreeGrafter"/>
</dbReference>
<accession>A0A2H0N255</accession>
<name>A0A2H0N255_9BACT</name>
<dbReference type="InterPro" id="IPR051548">
    <property type="entry name" value="Grx-like_ET"/>
</dbReference>
<protein>
    <submittedName>
        <fullName evidence="2">NrdH-redoxin</fullName>
    </submittedName>
</protein>
<dbReference type="Gene3D" id="3.40.30.10">
    <property type="entry name" value="Glutaredoxin"/>
    <property type="match status" value="1"/>
</dbReference>
<reference evidence="2 3" key="1">
    <citation type="submission" date="2017-09" db="EMBL/GenBank/DDBJ databases">
        <title>Depth-based differentiation of microbial function through sediment-hosted aquifers and enrichment of novel symbionts in the deep terrestrial subsurface.</title>
        <authorList>
            <person name="Probst A.J."/>
            <person name="Ladd B."/>
            <person name="Jarett J.K."/>
            <person name="Geller-Mcgrath D.E."/>
            <person name="Sieber C.M."/>
            <person name="Emerson J.B."/>
            <person name="Anantharaman K."/>
            <person name="Thomas B.C."/>
            <person name="Malmstrom R."/>
            <person name="Stieglmeier M."/>
            <person name="Klingl A."/>
            <person name="Woyke T."/>
            <person name="Ryan C.M."/>
            <person name="Banfield J.F."/>
        </authorList>
    </citation>
    <scope>NUCLEOTIDE SEQUENCE [LARGE SCALE GENOMIC DNA]</scope>
    <source>
        <strain evidence="2">CG11_big_fil_rev_8_21_14_0_20_35_11</strain>
    </source>
</reference>
<evidence type="ECO:0000259" key="1">
    <source>
        <dbReference type="PROSITE" id="PS50404"/>
    </source>
</evidence>
<dbReference type="PROSITE" id="PS51354">
    <property type="entry name" value="GLUTAREDOXIN_2"/>
    <property type="match status" value="1"/>
</dbReference>
<proteinExistence type="predicted"/>
<dbReference type="InterPro" id="IPR004045">
    <property type="entry name" value="Glutathione_S-Trfase_N"/>
</dbReference>
<comment type="caution">
    <text evidence="2">The sequence shown here is derived from an EMBL/GenBank/DDBJ whole genome shotgun (WGS) entry which is preliminary data.</text>
</comment>
<gene>
    <name evidence="2" type="ORF">COV62_02195</name>
</gene>
<dbReference type="AlphaFoldDB" id="A0A2H0N255"/>